<organism evidence="1 2">
    <name type="scientific">Aureispira anguillae</name>
    <dbReference type="NCBI Taxonomy" id="2864201"/>
    <lineage>
        <taxon>Bacteria</taxon>
        <taxon>Pseudomonadati</taxon>
        <taxon>Bacteroidota</taxon>
        <taxon>Saprospiria</taxon>
        <taxon>Saprospirales</taxon>
        <taxon>Saprospiraceae</taxon>
        <taxon>Aureispira</taxon>
    </lineage>
</organism>
<dbReference type="RefSeq" id="WP_264793723.1">
    <property type="nucleotide sequence ID" value="NZ_AP026869.1"/>
</dbReference>
<protein>
    <recommendedName>
        <fullName evidence="3">HNH endonuclease</fullName>
    </recommendedName>
</protein>
<proteinExistence type="predicted"/>
<evidence type="ECO:0000313" key="1">
    <source>
        <dbReference type="EMBL" id="BDS15686.1"/>
    </source>
</evidence>
<geneLocation type="plasmid" evidence="1 2">
    <name>pAUEb</name>
</geneLocation>
<gene>
    <name evidence="1" type="ORF">AsAng_0064700</name>
</gene>
<keyword evidence="2" id="KW-1185">Reference proteome</keyword>
<name>A0A916DY57_9BACT</name>
<accession>A0A916DY57</accession>
<evidence type="ECO:0008006" key="3">
    <source>
        <dbReference type="Google" id="ProtNLM"/>
    </source>
</evidence>
<keyword evidence="1" id="KW-0614">Plasmid</keyword>
<sequence>MGKNRDNFTQKTKRILAQRVAYRCSFPGCRKNTVGAGHKNPEHVVLLGDAAHISAAAKNGPRYSPNMTIEERRSINNGIWLCKIHAALIDKDYTQYSIDTIKQWKVLAEQETQEELKIFNSPIVQPKTLVALGTNIVFEGTWETVTQKTWSFLVHSFVKGDETILRDFIALDSNTPNHFIVVETQGDGRVIVGECSLVRKENLYEFQANIASKTERTTPYHLSGLPVNFTLKNGSIKLEKGVGYVKKVMEDVLGTKVGETFFNANFGSFLSQYFQDYGTDKYFFERMVKVELTRLLSIPFSDGVQKNPKPLFHYINRILSIEVLELNTKTNKLPIKLELEWGDGKRWKDILYIYMENR</sequence>
<dbReference type="AlphaFoldDB" id="A0A916DY57"/>
<dbReference type="KEGG" id="aup:AsAng_0064700"/>
<reference evidence="1" key="1">
    <citation type="submission" date="2022-09" db="EMBL/GenBank/DDBJ databases">
        <title>Aureispira anguillicida sp. nov., isolated from Leptocephalus of Japanese eel Anguilla japonica.</title>
        <authorList>
            <person name="Yuasa K."/>
            <person name="Mekata T."/>
            <person name="Ikunari K."/>
        </authorList>
    </citation>
    <scope>NUCLEOTIDE SEQUENCE</scope>
    <source>
        <strain evidence="1">EL160426</strain>
        <plasmid evidence="1">pAUEb</plasmid>
    </source>
</reference>
<evidence type="ECO:0000313" key="2">
    <source>
        <dbReference type="Proteomes" id="UP001060919"/>
    </source>
</evidence>
<dbReference type="Proteomes" id="UP001060919">
    <property type="component" value="Plasmid pAUEb"/>
</dbReference>
<dbReference type="EMBL" id="AP026869">
    <property type="protein sequence ID" value="BDS15686.1"/>
    <property type="molecule type" value="Genomic_DNA"/>
</dbReference>